<proteinExistence type="predicted"/>
<organism evidence="2 3">
    <name type="scientific">Aedoeadaptatus acetigenes</name>
    <dbReference type="NCBI Taxonomy" id="2981723"/>
    <lineage>
        <taxon>Bacteria</taxon>
        <taxon>Bacillati</taxon>
        <taxon>Bacillota</taxon>
        <taxon>Tissierellia</taxon>
        <taxon>Tissierellales</taxon>
        <taxon>Peptoniphilaceae</taxon>
        <taxon>Aedoeadaptatus</taxon>
    </lineage>
</organism>
<evidence type="ECO:0000313" key="3">
    <source>
        <dbReference type="Proteomes" id="UP001481872"/>
    </source>
</evidence>
<dbReference type="Proteomes" id="UP001481872">
    <property type="component" value="Unassembled WGS sequence"/>
</dbReference>
<feature type="signal peptide" evidence="1">
    <location>
        <begin position="1"/>
        <end position="27"/>
    </location>
</feature>
<protein>
    <submittedName>
        <fullName evidence="2">Uncharacterized protein</fullName>
    </submittedName>
</protein>
<name>A0ABV1J7P2_9FIRM</name>
<keyword evidence="3" id="KW-1185">Reference proteome</keyword>
<reference evidence="2 3" key="1">
    <citation type="submission" date="2024-04" db="EMBL/GenBank/DDBJ databases">
        <title>Human intestinal bacterial collection.</title>
        <authorList>
            <person name="Pauvert C."/>
            <person name="Hitch T.C.A."/>
            <person name="Clavel T."/>
        </authorList>
    </citation>
    <scope>NUCLEOTIDE SEQUENCE [LARGE SCALE GENOMIC DNA]</scope>
    <source>
        <strain evidence="2 3">CLA-SR-H026</strain>
    </source>
</reference>
<sequence>MKRNWKKISAACALGLLLMGAAVPAFAKDDDPLVSLSYLNQRLEAIQNNQNQKSAAPSGAQTLEVVELKAGDKIIAAQGAEMIPRSGRVETIAQELGGLSDITAGVDLKQGERAPLNHMLIAPRSDGRGLKASTNAIVLMRGSYRVVRGM</sequence>
<comment type="caution">
    <text evidence="2">The sequence shown here is derived from an EMBL/GenBank/DDBJ whole genome shotgun (WGS) entry which is preliminary data.</text>
</comment>
<dbReference type="RefSeq" id="WP_349054518.1">
    <property type="nucleotide sequence ID" value="NZ_JBBNPS010000029.1"/>
</dbReference>
<feature type="chain" id="PRO_5045059694" evidence="1">
    <location>
        <begin position="28"/>
        <end position="150"/>
    </location>
</feature>
<evidence type="ECO:0000256" key="1">
    <source>
        <dbReference type="SAM" id="SignalP"/>
    </source>
</evidence>
<keyword evidence="1" id="KW-0732">Signal</keyword>
<gene>
    <name evidence="2" type="ORF">AAA081_07920</name>
</gene>
<evidence type="ECO:0000313" key="2">
    <source>
        <dbReference type="EMBL" id="MEQ3354216.1"/>
    </source>
</evidence>
<dbReference type="EMBL" id="JBBNPS010000029">
    <property type="protein sequence ID" value="MEQ3354216.1"/>
    <property type="molecule type" value="Genomic_DNA"/>
</dbReference>
<accession>A0ABV1J7P2</accession>